<evidence type="ECO:0000256" key="3">
    <source>
        <dbReference type="ARBA" id="ARBA00022837"/>
    </source>
</evidence>
<dbReference type="Gene3D" id="2.130.10.10">
    <property type="entry name" value="YVTN repeat-like/Quinoprotein amine dehydrogenase"/>
    <property type="match status" value="2"/>
</dbReference>
<dbReference type="InterPro" id="IPR050557">
    <property type="entry name" value="RTX_toxin/Mannuronan_C5-epim"/>
</dbReference>
<dbReference type="SUPFAM" id="SSF49313">
    <property type="entry name" value="Cadherin-like"/>
    <property type="match status" value="4"/>
</dbReference>
<keyword evidence="3" id="KW-0106">Calcium</keyword>
<dbReference type="InterPro" id="IPR018391">
    <property type="entry name" value="PQQ_b-propeller_rpt"/>
</dbReference>
<dbReference type="SUPFAM" id="SSF75011">
    <property type="entry name" value="3-carboxy-cis,cis-mucoante lactonizing enzyme"/>
    <property type="match status" value="1"/>
</dbReference>
<evidence type="ECO:0000259" key="4">
    <source>
        <dbReference type="SMART" id="SM00736"/>
    </source>
</evidence>
<reference evidence="5 6" key="1">
    <citation type="submission" date="2019-09" db="EMBL/GenBank/DDBJ databases">
        <authorList>
            <person name="Chandra G."/>
            <person name="Truman W A."/>
        </authorList>
    </citation>
    <scope>NUCLEOTIDE SEQUENCE [LARGE SCALE GENOMIC DNA]</scope>
    <source>
        <strain evidence="5">PS723</strain>
    </source>
</reference>
<dbReference type="PANTHER" id="PTHR38340">
    <property type="entry name" value="S-LAYER PROTEIN"/>
    <property type="match status" value="1"/>
</dbReference>
<feature type="domain" description="Dystroglycan-type cadherin-like" evidence="4">
    <location>
        <begin position="1309"/>
        <end position="1409"/>
    </location>
</feature>
<dbReference type="SMART" id="SM00564">
    <property type="entry name" value="PQQ"/>
    <property type="match status" value="12"/>
</dbReference>
<dbReference type="NCBIfam" id="TIGR04534">
    <property type="entry name" value="ELWxxDGT_rpt"/>
    <property type="match status" value="9"/>
</dbReference>
<dbReference type="InterPro" id="IPR015943">
    <property type="entry name" value="WD40/YVTN_repeat-like_dom_sf"/>
</dbReference>
<dbReference type="InterPro" id="IPR001343">
    <property type="entry name" value="Hemolysn_Ca-bd"/>
</dbReference>
<evidence type="ECO:0000256" key="1">
    <source>
        <dbReference type="ARBA" id="ARBA00004613"/>
    </source>
</evidence>
<sequence>MATINGNESANTLTGGAAADTLNGLGGNDTLYGNGGDDTLDGGTGNDRLLGGTGNDTYRFGQGYGFDVIDNAGSASTDIDTLQLTNLNANQIRLTRIGNDLVLSVLATGETLTVSLCFLDAAHAIDRIQFADGSVWGVTEALANLYYPPVVPTNGADVINGNPGDDSLLGLGGNDTLYGNGGNDFLDGGSGNDRMEGGLGNDTFVVDAAGDGVVEGSNAGDDLVQASISYTLGTNLERLTLTGSGNLNGTGNGAANTLIGNAGNNLLDGGAGNDLLQGGDGNDTLLGGIGNDTLNGDAGNDLLDGGASSDSMTGGSGDDIYVFDNLGDTLIELAGGGNDTVRTSLNYTLGANLENIELSGSANLNGTGNALANSLTGNTGINRLDGGAGDDLLAGLRGSDTYLYGTNYGNDVIDNSGGVSADIDTVQLVGLNSNHVRFVQSGNDLQMVVLATSQTLTLKNFYLGLDYEIDRVRFDNNVTWNAAALKAAATSPVNVAPTSTNDTRTTLEDTLVILGSADFGTYSDPENTPLAAVKITSLPVLGSLQYHNGSAWIAVVQDQVISKADLDAGKLQFVPALNGNGSDYASIGFKVSDGTAFAVNPNTLNINVTAVNDGPTVSGPVNLPNGTEDSTYSITAAQLLANASDVDAGTTLSVQSVSVGAGLGSLTNNGNGTWSFTPASNLNGPVTFAVVVSDGSVPVSTTAQLSLAAVNDAPTVATALLGQNASQDSLFSYTVPLATFADVDAGDTLGYSASLANGDPLPSWLSFDPVNRSFSGTPGNADVGSLSLRVTATDASNATANSSFTLTIGNTNDAPIVSAPSALPSGTEDTAYGITAAQLLANASDPDGDTLSVANLSANHGTLLDNGDGSWTFTPDANYNGAVALNYQVIDGHGGSAAATQGFSLVAVNDAPSVATALVAQNASQDSPFSYTVPLATFADVDAGDTLGYSASLANGDPLPGWLSFDPVNRSFSGTPGNGDVGNLSLRVTATDGSNATASSSFNLTVGNTNDAPIVSAPSALPSGTEDTAYGITAAQLLANASDPDGDTLSVANLSANHGTLLDNGDGSWTFTPDANYNGAVALNYQVIDGHGGSAAATQGFSLVAVNDAPSVATALVAQNASQDSPFSYTVPLATFADVDAGDTLGYSASLANGDPLPSWLSFDPVNRSFGGTPGNGDVGSLSLKVTATDGSNATASSSFTLTVGNTNDAPIVSAPSALPSGTEDTAYGITAAQLLANASDPDGDTLSVANLSTNHGTLVDNGDGSWTFTPDANYNGAVALNYQVIDGHGGSVVATQGFSLVAVNDAPNVATALLAQNASEDSPFSYTVPLATFADVDVGDSLGYSASLANGDPLPSWLSFDSVNRSFSGTPGNADVGSLSLRVTATDASNATASSSFNLSIGNTNDAPIVSAPSALPSGTEDTAYGITAAQLLANASDLDGDTLAVANLSANHGALLDNGDGSWTFTPDANYNGAVALNYQVIDGHGGSVAATQGFNLAPVNDAPQAIPDTLVAIEGTPVTYTAAQLLGNDTDVENASLVIASVTSGTGGTAVLNADGSVSFTPNANFNGAASFSYVASDGGVSSNSASVTVNVAATRSVKLFATDDGAHGQELWITDGTAAGTTLLKDINPGASGSSPTLFTTLGNGKVLFRASDGTNGEELWITDGTTAGTVLLKDIFVGANSSNLAKLPTLGNGQVLFSALDAANGQELWVTDGTAAGTMLLKDINPGVGGSSLGLLTTLGNGQVLLTAFDAANGQELWITDGTAAGTTLLKDINPGVGGTILGLLTTLGNGKVLFSSFDANGQKLWITDGTVAGTSQLKDIFVGTGSLLTTLSNGQVLFSASDATNGSELWVTDGTAAGTTLLKDIRPGVSGSFPAVFATLGNGKVLFRAQDINGQELWVTDGTTTGTLLLKDISPGAGSSSPALLTTLSNGQVLFSANDGSNGQELWLTDGTAAGTSLLKDISPGAGSSSPALLATLSNGQVLFSASDASNGRELWITDGTTSGTTLLKNIYVNTGNSGPTGAQHLSDGRILFWAVDATHGAEPWVTDGTPAGTMLLKDIASASTQSSAPIALINLSNGQILFFALDATNGQELWVTDGTTAGTSLLKDIFVGSGSSSPSPMTTLGNGKVLFRAQDINGQELWVTDGTTTGTLLLKDISPGAGSSSPALLTTLSNGQVLFSANDGSNGQELWLTDGTAAGTSLLKDISPGAGSSSPALLATLSNGQVLFSASDASNGRELWITDGTTSGTTLLKNIYVNTGNSGPTGAQHLSDGRILFWAVDATHGAEPWVTDGTPAGTMLLKDIASASTQSSAPIALINLSNGQILFFALDATNGQELWVTDGTTAGTSLVKDIFVGAGSSSPSLLTTLGNGKVLFSAVDASNGRELWVTDGTTAGTSLLKDIFVGTGSSGSSLLTTLGNGKVLFSALSATNGQELWVTDGTAAGTTLLKDINPGTDGSFPALFTTLGNGKVLFIALSAPNDLELWVTDGTAVGTTLLKDINPGPNGASNPALWTTLSNGKVLFSAFDGTNGRELWVTDGTTAGTTLVKNISVGSSNSNPSLLSTLGSGKVLFVATDGTNGFELWVTDGTTAGTSLLKDIFVGSGSSSPSPMTTLGNGKVLFRAQDATNGQELWVTDGTTAGTVLLKDINPGASSSQPVNHLVTSLGSGQVLFTALNASNGEELWITDGTAAGTSLLKDIFVGPSGSSPSPLTTLSNGQFLFSAVDASNGRELWVTDGTTAGTTLLMDIHPGPNGSSTPSLLTTLSNGQVLFTAFESVNGQELWVTDGTAAGTMLLKDINPGSGGSSPALVATLSSGQVLLRASDIANGSELWITDGTTAGTMLVKDINDATLSSQVATVMFDLRIVIDAPTSASVARTADILNGNAQANTLNGGDGDDTLNGLAGNDDIDGRSGNDILSGGVGDDIFRFSTAPGADNIDSVTDFTQGADMLALNSGLFNLQGQTVAEMLANVNGTQNEVAGAHLVFNQNDHTLYYDADGAANGNAIAVVTLTGVATLTASDVQLYV</sequence>
<evidence type="ECO:0000256" key="2">
    <source>
        <dbReference type="ARBA" id="ARBA00022525"/>
    </source>
</evidence>
<dbReference type="Gene3D" id="2.60.40.10">
    <property type="entry name" value="Immunoglobulins"/>
    <property type="match status" value="4"/>
</dbReference>
<dbReference type="PRINTS" id="PR00313">
    <property type="entry name" value="CABNDNGRPT"/>
</dbReference>
<organism evidence="5 6">
    <name type="scientific">Pseudomonas fluorescens</name>
    <dbReference type="NCBI Taxonomy" id="294"/>
    <lineage>
        <taxon>Bacteria</taxon>
        <taxon>Pseudomonadati</taxon>
        <taxon>Pseudomonadota</taxon>
        <taxon>Gammaproteobacteria</taxon>
        <taxon>Pseudomonadales</taxon>
        <taxon>Pseudomonadaceae</taxon>
        <taxon>Pseudomonas</taxon>
    </lineage>
</organism>
<dbReference type="GO" id="GO:0016020">
    <property type="term" value="C:membrane"/>
    <property type="evidence" value="ECO:0007669"/>
    <property type="project" value="InterPro"/>
</dbReference>
<dbReference type="InterPro" id="IPR030916">
    <property type="entry name" value="ELWxxDGT_rpt"/>
</dbReference>
<dbReference type="OrthoDB" id="9813456at2"/>
<dbReference type="Pfam" id="PF06594">
    <property type="entry name" value="HCBP_related"/>
    <property type="match status" value="2"/>
</dbReference>
<name>A0A5E7EJ21_PSEFL</name>
<dbReference type="InterPro" id="IPR011049">
    <property type="entry name" value="Serralysin-like_metalloprot_C"/>
</dbReference>
<dbReference type="SMART" id="SM00736">
    <property type="entry name" value="CADG"/>
    <property type="match status" value="4"/>
</dbReference>
<dbReference type="SUPFAM" id="SSF50956">
    <property type="entry name" value="Thermostable phytase (3-phytase)"/>
    <property type="match status" value="1"/>
</dbReference>
<dbReference type="Pfam" id="PF17892">
    <property type="entry name" value="Cadherin_5"/>
    <property type="match status" value="6"/>
</dbReference>
<dbReference type="Gene3D" id="2.150.10.10">
    <property type="entry name" value="Serralysin-like metalloprotease, C-terminal"/>
    <property type="match status" value="4"/>
</dbReference>
<proteinExistence type="predicted"/>
<dbReference type="Pfam" id="PF05345">
    <property type="entry name" value="He_PIG"/>
    <property type="match status" value="4"/>
</dbReference>
<keyword evidence="2" id="KW-0964">Secreted</keyword>
<evidence type="ECO:0000313" key="5">
    <source>
        <dbReference type="EMBL" id="VVO26267.1"/>
    </source>
</evidence>
<dbReference type="Pfam" id="PF00353">
    <property type="entry name" value="HemolysinCabind"/>
    <property type="match status" value="7"/>
</dbReference>
<dbReference type="EMBL" id="CABVHY010000026">
    <property type="protein sequence ID" value="VVO26267.1"/>
    <property type="molecule type" value="Genomic_DNA"/>
</dbReference>
<dbReference type="Proteomes" id="UP000379480">
    <property type="component" value="Unassembled WGS sequence"/>
</dbReference>
<dbReference type="RefSeq" id="WP_150805929.1">
    <property type="nucleotide sequence ID" value="NZ_CABVHY010000026.1"/>
</dbReference>
<feature type="domain" description="Dystroglycan-type cadherin-like" evidence="4">
    <location>
        <begin position="1111"/>
        <end position="1211"/>
    </location>
</feature>
<dbReference type="GO" id="GO:0005509">
    <property type="term" value="F:calcium ion binding"/>
    <property type="evidence" value="ECO:0007669"/>
    <property type="project" value="InterPro"/>
</dbReference>
<dbReference type="NCBIfam" id="NF012211">
    <property type="entry name" value="tand_rpt_95"/>
    <property type="match status" value="6"/>
</dbReference>
<dbReference type="InterPro" id="IPR041690">
    <property type="entry name" value="Cadherin_5"/>
</dbReference>
<dbReference type="GO" id="GO:0005576">
    <property type="term" value="C:extracellular region"/>
    <property type="evidence" value="ECO:0007669"/>
    <property type="project" value="UniProtKB-SubCell"/>
</dbReference>
<dbReference type="InterPro" id="IPR013783">
    <property type="entry name" value="Ig-like_fold"/>
</dbReference>
<evidence type="ECO:0000313" key="6">
    <source>
        <dbReference type="Proteomes" id="UP000379480"/>
    </source>
</evidence>
<dbReference type="PANTHER" id="PTHR38340:SF1">
    <property type="entry name" value="S-LAYER PROTEIN"/>
    <property type="match status" value="1"/>
</dbReference>
<dbReference type="InterPro" id="IPR015919">
    <property type="entry name" value="Cadherin-like_sf"/>
</dbReference>
<dbReference type="InterPro" id="IPR018511">
    <property type="entry name" value="Hemolysin-typ_Ca-bd_CS"/>
</dbReference>
<dbReference type="InterPro" id="IPR011047">
    <property type="entry name" value="Quinoprotein_ADH-like_sf"/>
</dbReference>
<feature type="domain" description="Dystroglycan-type cadherin-like" evidence="4">
    <location>
        <begin position="913"/>
        <end position="1013"/>
    </location>
</feature>
<comment type="subcellular location">
    <subcellularLocation>
        <location evidence="1">Secreted</location>
    </subcellularLocation>
</comment>
<dbReference type="SUPFAM" id="SSF50998">
    <property type="entry name" value="Quinoprotein alcohol dehydrogenase-like"/>
    <property type="match status" value="2"/>
</dbReference>
<protein>
    <recommendedName>
        <fullName evidence="4">Dystroglycan-type cadherin-like domain-containing protein</fullName>
    </recommendedName>
</protein>
<dbReference type="SUPFAM" id="SSF51120">
    <property type="entry name" value="beta-Roll"/>
    <property type="match status" value="5"/>
</dbReference>
<feature type="domain" description="Dystroglycan-type cadherin-like" evidence="4">
    <location>
        <begin position="715"/>
        <end position="815"/>
    </location>
</feature>
<dbReference type="SUPFAM" id="SSF82171">
    <property type="entry name" value="DPP6 N-terminal domain-like"/>
    <property type="match status" value="1"/>
</dbReference>
<gene>
    <name evidence="5" type="ORF">PS723_04620</name>
</gene>
<dbReference type="InterPro" id="IPR010566">
    <property type="entry name" value="Haemolys_ca-bd"/>
</dbReference>
<dbReference type="InterPro" id="IPR006644">
    <property type="entry name" value="Cadg"/>
</dbReference>
<accession>A0A5E7EJ21</accession>
<dbReference type="PROSITE" id="PS00330">
    <property type="entry name" value="HEMOLYSIN_CALCIUM"/>
    <property type="match status" value="5"/>
</dbReference>
<dbReference type="Gene3D" id="2.60.40.3440">
    <property type="match status" value="4"/>
</dbReference>